<sequence>MLSEPHERNRREEMPPLFYVYYSFVKERDPRVPVAHSEISEMDCEEGHAELVAGKYPIREYITPADCLRKWDLNHIHVHSFF</sequence>
<dbReference type="Proteomes" id="UP001054837">
    <property type="component" value="Unassembled WGS sequence"/>
</dbReference>
<comment type="caution">
    <text evidence="1">The sequence shown here is derived from an EMBL/GenBank/DDBJ whole genome shotgun (WGS) entry which is preliminary data.</text>
</comment>
<gene>
    <name evidence="1" type="ORF">CDAR_489531</name>
</gene>
<reference evidence="1 2" key="1">
    <citation type="submission" date="2021-06" db="EMBL/GenBank/DDBJ databases">
        <title>Caerostris darwini draft genome.</title>
        <authorList>
            <person name="Kono N."/>
            <person name="Arakawa K."/>
        </authorList>
    </citation>
    <scope>NUCLEOTIDE SEQUENCE [LARGE SCALE GENOMIC DNA]</scope>
</reference>
<evidence type="ECO:0000313" key="2">
    <source>
        <dbReference type="Proteomes" id="UP001054837"/>
    </source>
</evidence>
<proteinExistence type="predicted"/>
<name>A0AAV4SIQ3_9ARAC</name>
<protein>
    <submittedName>
        <fullName evidence="1">Uncharacterized protein</fullName>
    </submittedName>
</protein>
<keyword evidence="2" id="KW-1185">Reference proteome</keyword>
<dbReference type="AlphaFoldDB" id="A0AAV4SIQ3"/>
<accession>A0AAV4SIQ3</accession>
<organism evidence="1 2">
    <name type="scientific">Caerostris darwini</name>
    <dbReference type="NCBI Taxonomy" id="1538125"/>
    <lineage>
        <taxon>Eukaryota</taxon>
        <taxon>Metazoa</taxon>
        <taxon>Ecdysozoa</taxon>
        <taxon>Arthropoda</taxon>
        <taxon>Chelicerata</taxon>
        <taxon>Arachnida</taxon>
        <taxon>Araneae</taxon>
        <taxon>Araneomorphae</taxon>
        <taxon>Entelegynae</taxon>
        <taxon>Araneoidea</taxon>
        <taxon>Araneidae</taxon>
        <taxon>Caerostris</taxon>
    </lineage>
</organism>
<dbReference type="EMBL" id="BPLQ01007839">
    <property type="protein sequence ID" value="GIY32696.1"/>
    <property type="molecule type" value="Genomic_DNA"/>
</dbReference>
<evidence type="ECO:0000313" key="1">
    <source>
        <dbReference type="EMBL" id="GIY32696.1"/>
    </source>
</evidence>